<evidence type="ECO:0000313" key="4">
    <source>
        <dbReference type="EMBL" id="SMX50669.1"/>
    </source>
</evidence>
<dbReference type="GO" id="GO:0005737">
    <property type="term" value="C:cytoplasm"/>
    <property type="evidence" value="ECO:0007669"/>
    <property type="project" value="TreeGrafter"/>
</dbReference>
<keyword evidence="4" id="KW-0456">Lyase</keyword>
<dbReference type="GO" id="GO:0005524">
    <property type="term" value="F:ATP binding"/>
    <property type="evidence" value="ECO:0007669"/>
    <property type="project" value="UniProtKB-KW"/>
</dbReference>
<dbReference type="SUPFAM" id="SSF55073">
    <property type="entry name" value="Nucleotide cyclase"/>
    <property type="match status" value="1"/>
</dbReference>
<evidence type="ECO:0000259" key="3">
    <source>
        <dbReference type="PROSITE" id="PS50125"/>
    </source>
</evidence>
<evidence type="ECO:0000313" key="5">
    <source>
        <dbReference type="Proteomes" id="UP000207598"/>
    </source>
</evidence>
<gene>
    <name evidence="4" type="primary">cyaA</name>
    <name evidence="4" type="ORF">MAA8898_04913</name>
</gene>
<dbReference type="SUPFAM" id="SSF47769">
    <property type="entry name" value="SAM/Pointed domain"/>
    <property type="match status" value="1"/>
</dbReference>
<dbReference type="InterPro" id="IPR001054">
    <property type="entry name" value="A/G_cyclase"/>
</dbReference>
<feature type="domain" description="Guanylate cyclase" evidence="3">
    <location>
        <begin position="93"/>
        <end position="226"/>
    </location>
</feature>
<dbReference type="GO" id="GO:0009190">
    <property type="term" value="P:cyclic nucleotide biosynthetic process"/>
    <property type="evidence" value="ECO:0007669"/>
    <property type="project" value="InterPro"/>
</dbReference>
<dbReference type="Gene3D" id="1.10.150.50">
    <property type="entry name" value="Transcription Factor, Ets-1"/>
    <property type="match status" value="1"/>
</dbReference>
<dbReference type="GO" id="GO:0035556">
    <property type="term" value="P:intracellular signal transduction"/>
    <property type="evidence" value="ECO:0007669"/>
    <property type="project" value="InterPro"/>
</dbReference>
<keyword evidence="2" id="KW-0067">ATP-binding</keyword>
<dbReference type="Pfam" id="PF00536">
    <property type="entry name" value="SAM_1"/>
    <property type="match status" value="1"/>
</dbReference>
<dbReference type="OrthoDB" id="341967at2"/>
<dbReference type="InterPro" id="IPR029787">
    <property type="entry name" value="Nucleotide_cyclase"/>
</dbReference>
<dbReference type="EC" id="4.6.1.1" evidence="4"/>
<dbReference type="SMART" id="SM00454">
    <property type="entry name" value="SAM"/>
    <property type="match status" value="1"/>
</dbReference>
<dbReference type="InterPro" id="IPR041664">
    <property type="entry name" value="AAA_16"/>
</dbReference>
<dbReference type="Pfam" id="PF00211">
    <property type="entry name" value="Guanylate_cyc"/>
    <property type="match status" value="1"/>
</dbReference>
<organism evidence="4 5">
    <name type="scientific">Maliponia aquimaris</name>
    <dbReference type="NCBI Taxonomy" id="1673631"/>
    <lineage>
        <taxon>Bacteria</taxon>
        <taxon>Pseudomonadati</taxon>
        <taxon>Pseudomonadota</taxon>
        <taxon>Alphaproteobacteria</taxon>
        <taxon>Rhodobacterales</taxon>
        <taxon>Paracoccaceae</taxon>
        <taxon>Maliponia</taxon>
    </lineage>
</organism>
<dbReference type="CDD" id="cd07302">
    <property type="entry name" value="CHD"/>
    <property type="match status" value="1"/>
</dbReference>
<dbReference type="Gene3D" id="3.30.70.1230">
    <property type="entry name" value="Nucleotide cyclase"/>
    <property type="match status" value="1"/>
</dbReference>
<sequence length="1101" mass="118597">MKTNGDLAQRPGQLLEFLSGIGLPHLRDRLTAEDIDMSVLPLLVDDDLKELGFSLGVRKRLLKGIRALGAAAGKDAPWPDAPGAGDVQLRRLSVLFCDMVGSTRLGEELDIDRMQVVLQHYYDIADRIVRRHGGHLAMSQGDGLVFLFGYPRVLEGFAERCVVAAHDLQGALIRSPVALAGRDPIRIATRIGIATGQAAVGVKHNDTSGDHTHLVGPAVNRAARLQAVARPNGIVVDRKTRELTETSLSYSEPESVSLKGLAEPVDLYHVVSLNRVAATAAKPIHLVGRDAESAVLGDLWRRGRQGHPATLTIHGDTGIGKSALVQSFMATEVDPSARVINLVATAMAAQSPLRPVANTLAKLTGPDAAQTTLAALLNHAPPEVAERAAQFLEIAAAPDGDASIAASDREATLELLTGWILGRADRPTVVVLENAQWADDSTRELLDRAAARAQAEKASLLMIAITRDDDTAIWTGQGAHQTLSLPPLAEAPANLLLDRFLGGAPVPKSVRENILHHSGGNPLMLETLGHALREHRLSELADVVEVPHTIYESVAQRLDSLQSGRGVIEALAVLGTSAHRDLLDQIVQSDNRDIDRALTALDRARLTERRTIHGREVIAFRHQAYRDVIYEQIAGPVRERLHLDTYRALAQGDAPETRPDILARHALAGQDWADAARHALDAGAGYLKRSALPEAGHYLEMAAAACERLPSSEAINRDRLRAITGLAAVERSRFGIATDRSAELGQHAVALAREVGDAKAELLALNGLYSHALVRADYPRAENHAQALSKAAKTSGDDTFLMIGARATGAVALHRGDQTTAQRNLDWALGQYDREAHLPLAHAHGYDHAEICAALLAMSLWISGDLRRACQLGAFAIDHAREIDHAHSLAQAISFRVMWGALARHGPDLTDIAAEAVEVSEKHGIRVMRSAGRLFAYASQLCLHPDRPTAAEMAELTSRVAEFRTANPFNYVPLLKTVLAEVYLRADDLHAAQAALAGAMQAETRTGEIWTSSEVMRLRARLAAADGDDAGALRLRREALDVARRTQAATIALRIACDIAEADLCPRTVAGVRDAFAELVSRDEGWDVRRAKAILQAGPGT</sequence>
<reference evidence="4 5" key="1">
    <citation type="submission" date="2017-05" db="EMBL/GenBank/DDBJ databases">
        <authorList>
            <person name="Song R."/>
            <person name="Chenine A.L."/>
            <person name="Ruprecht R.M."/>
        </authorList>
    </citation>
    <scope>NUCLEOTIDE SEQUENCE [LARGE SCALE GENOMIC DNA]</scope>
    <source>
        <strain evidence="4 5">CECT 8898</strain>
    </source>
</reference>
<keyword evidence="5" id="KW-1185">Reference proteome</keyword>
<protein>
    <submittedName>
        <fullName evidence="4">Adenylate cyclase 1</fullName>
        <ecNumber evidence="4">4.6.1.1</ecNumber>
    </submittedName>
</protein>
<keyword evidence="1" id="KW-0547">Nucleotide-binding</keyword>
<dbReference type="SUPFAM" id="SSF52540">
    <property type="entry name" value="P-loop containing nucleoside triphosphate hydrolases"/>
    <property type="match status" value="1"/>
</dbReference>
<dbReference type="InterPro" id="IPR013761">
    <property type="entry name" value="SAM/pointed_sf"/>
</dbReference>
<dbReference type="Proteomes" id="UP000207598">
    <property type="component" value="Unassembled WGS sequence"/>
</dbReference>
<dbReference type="GO" id="GO:0004016">
    <property type="term" value="F:adenylate cyclase activity"/>
    <property type="evidence" value="ECO:0007669"/>
    <property type="project" value="UniProtKB-EC"/>
</dbReference>
<name>A0A238L6P6_9RHOB</name>
<dbReference type="CDD" id="cd09487">
    <property type="entry name" value="SAM_superfamily"/>
    <property type="match status" value="1"/>
</dbReference>
<proteinExistence type="predicted"/>
<dbReference type="AlphaFoldDB" id="A0A238L6P6"/>
<evidence type="ECO:0000256" key="1">
    <source>
        <dbReference type="ARBA" id="ARBA00022741"/>
    </source>
</evidence>
<dbReference type="SMART" id="SM00044">
    <property type="entry name" value="CYCc"/>
    <property type="match status" value="1"/>
</dbReference>
<dbReference type="EMBL" id="FXYF01000025">
    <property type="protein sequence ID" value="SMX50669.1"/>
    <property type="molecule type" value="Genomic_DNA"/>
</dbReference>
<dbReference type="PANTHER" id="PTHR16305:SF28">
    <property type="entry name" value="GUANYLATE CYCLASE DOMAIN-CONTAINING PROTEIN"/>
    <property type="match status" value="1"/>
</dbReference>
<dbReference type="RefSeq" id="WP_141194943.1">
    <property type="nucleotide sequence ID" value="NZ_FXYF01000025.1"/>
</dbReference>
<dbReference type="InterPro" id="IPR027417">
    <property type="entry name" value="P-loop_NTPase"/>
</dbReference>
<accession>A0A238L6P6</accession>
<dbReference type="InterPro" id="IPR001660">
    <property type="entry name" value="SAM"/>
</dbReference>
<dbReference type="PANTHER" id="PTHR16305">
    <property type="entry name" value="TESTICULAR SOLUBLE ADENYLYL CYCLASE"/>
    <property type="match status" value="1"/>
</dbReference>
<dbReference type="Pfam" id="PF13191">
    <property type="entry name" value="AAA_16"/>
    <property type="match status" value="1"/>
</dbReference>
<evidence type="ECO:0000256" key="2">
    <source>
        <dbReference type="ARBA" id="ARBA00022840"/>
    </source>
</evidence>
<dbReference type="PROSITE" id="PS50125">
    <property type="entry name" value="GUANYLATE_CYCLASE_2"/>
    <property type="match status" value="1"/>
</dbReference>